<dbReference type="PROSITE" id="PS51725">
    <property type="entry name" value="ABM"/>
    <property type="match status" value="1"/>
</dbReference>
<organism evidence="2 3">
    <name type="scientific">Echinimonas agarilytica</name>
    <dbReference type="NCBI Taxonomy" id="1215918"/>
    <lineage>
        <taxon>Bacteria</taxon>
        <taxon>Pseudomonadati</taxon>
        <taxon>Pseudomonadota</taxon>
        <taxon>Gammaproteobacteria</taxon>
        <taxon>Alteromonadales</taxon>
        <taxon>Echinimonadaceae</taxon>
        <taxon>Echinimonas</taxon>
    </lineage>
</organism>
<dbReference type="Pfam" id="PF03992">
    <property type="entry name" value="ABM"/>
    <property type="match status" value="1"/>
</dbReference>
<evidence type="ECO:0000259" key="1">
    <source>
        <dbReference type="PROSITE" id="PS51725"/>
    </source>
</evidence>
<dbReference type="EMBL" id="JAMQGP010000002">
    <property type="protein sequence ID" value="MCM2679055.1"/>
    <property type="molecule type" value="Genomic_DNA"/>
</dbReference>
<sequence length="92" mass="10458">MTVTRINEFQAAEGKAEELFNFLTSLMSSISSSKGCLSCELLRHTESSRQFLVIEKWQSVEEHQASVQSFPKQEMQLAMQFLGAAPKGNYYF</sequence>
<feature type="domain" description="ABM" evidence="1">
    <location>
        <begin position="3"/>
        <end position="92"/>
    </location>
</feature>
<comment type="caution">
    <text evidence="2">The sequence shown here is derived from an EMBL/GenBank/DDBJ whole genome shotgun (WGS) entry which is preliminary data.</text>
</comment>
<dbReference type="GO" id="GO:0004497">
    <property type="term" value="F:monooxygenase activity"/>
    <property type="evidence" value="ECO:0007669"/>
    <property type="project" value="UniProtKB-KW"/>
</dbReference>
<gene>
    <name evidence="2" type="ORF">NAF29_05100</name>
</gene>
<dbReference type="Proteomes" id="UP001165393">
    <property type="component" value="Unassembled WGS sequence"/>
</dbReference>
<dbReference type="SUPFAM" id="SSF54909">
    <property type="entry name" value="Dimeric alpha+beta barrel"/>
    <property type="match status" value="1"/>
</dbReference>
<accession>A0AA41W5J7</accession>
<reference evidence="2 3" key="1">
    <citation type="journal article" date="2013" name="Antonie Van Leeuwenhoek">
        <title>Echinimonas agarilytica gen. nov., sp. nov., a new gammaproteobacterium isolated from the sea urchin Strongylocentrotus intermedius.</title>
        <authorList>
            <person name="Nedashkovskaya O.I."/>
            <person name="Stenkova A.M."/>
            <person name="Zhukova N.V."/>
            <person name="Van Trappen S."/>
            <person name="Lee J.S."/>
            <person name="Kim S.B."/>
        </authorList>
    </citation>
    <scope>NUCLEOTIDE SEQUENCE [LARGE SCALE GENOMIC DNA]</scope>
    <source>
        <strain evidence="2 3">KMM 6351</strain>
    </source>
</reference>
<dbReference type="InterPro" id="IPR011008">
    <property type="entry name" value="Dimeric_a/b-barrel"/>
</dbReference>
<dbReference type="RefSeq" id="WP_251260423.1">
    <property type="nucleotide sequence ID" value="NZ_JAMQGP010000002.1"/>
</dbReference>
<proteinExistence type="predicted"/>
<name>A0AA41W5J7_9GAMM</name>
<dbReference type="InterPro" id="IPR007138">
    <property type="entry name" value="ABM_dom"/>
</dbReference>
<keyword evidence="2" id="KW-0503">Monooxygenase</keyword>
<keyword evidence="3" id="KW-1185">Reference proteome</keyword>
<keyword evidence="2" id="KW-0560">Oxidoreductase</keyword>
<dbReference type="Gene3D" id="3.30.70.100">
    <property type="match status" value="1"/>
</dbReference>
<dbReference type="AlphaFoldDB" id="A0AA41W5J7"/>
<evidence type="ECO:0000313" key="2">
    <source>
        <dbReference type="EMBL" id="MCM2679055.1"/>
    </source>
</evidence>
<evidence type="ECO:0000313" key="3">
    <source>
        <dbReference type="Proteomes" id="UP001165393"/>
    </source>
</evidence>
<protein>
    <submittedName>
        <fullName evidence="2">Antibiotic biosynthesis monooxygenase</fullName>
    </submittedName>
</protein>